<dbReference type="Pfam" id="PF15975">
    <property type="entry name" value="Flot"/>
    <property type="match status" value="1"/>
</dbReference>
<keyword evidence="4" id="KW-0812">Transmembrane</keyword>
<feature type="transmembrane region" description="Helical" evidence="4">
    <location>
        <begin position="6"/>
        <end position="25"/>
    </location>
</feature>
<evidence type="ECO:0000313" key="6">
    <source>
        <dbReference type="EMBL" id="MDI5961941.1"/>
    </source>
</evidence>
<dbReference type="SUPFAM" id="SSF117892">
    <property type="entry name" value="Band 7/SPFH domain"/>
    <property type="match status" value="1"/>
</dbReference>
<dbReference type="AlphaFoldDB" id="A0AA90H4G2"/>
<dbReference type="RefSeq" id="WP_271313980.1">
    <property type="nucleotide sequence ID" value="NZ_JAAGKO020000004.1"/>
</dbReference>
<comment type="subcellular location">
    <subcellularLocation>
        <location evidence="1">Membrane</location>
    </subcellularLocation>
</comment>
<dbReference type="CDD" id="cd03399">
    <property type="entry name" value="SPFH_flotillin"/>
    <property type="match status" value="1"/>
</dbReference>
<sequence>MIIGVVAGTALVALIILIVLFKLMWRVAEPNEALVISGSRHRTDGVDNGLGFRIVTGRGTLVIPGVQAVRKLSLDLNQTELSVECVTQQGIPLKVQGVVIFKVGDDYVSIANAARRFLDQQKFMGNRVHNLFAGHLRSIVGGLTVEEMIRDRDKLTAQTRAASGTEMEKLGLIVDSLQIHEIDDPTGYIKNLAAPHAAAVQRDARIAQAEASRLATEAEQKAAARMSEATRDSEILQAGYQAERDKAAATAQQAGPLAEAAARQEVVVQETRVSELEANRREMQLQADVRKPADAHAYERRTLAEADRDARISAAQANARETELAAAAEATRVKTRAAAEAEATRARGEAAAASTRATGEAEAAAAKARGLAEAESDRAKGLAEAAAIQARAAALAENQEAVVAQQLAEKWPEIVQAGAAAFGNVDHMVLLNGADGMSEMFAKALTMGGTGLGLARQLLSAMNPPATAPAADPAGPVAPVTPLNGTRITVQEEGPQSV</sequence>
<dbReference type="PANTHER" id="PTHR13806">
    <property type="entry name" value="FLOTILLIN-RELATED"/>
    <property type="match status" value="1"/>
</dbReference>
<dbReference type="PANTHER" id="PTHR13806:SF46">
    <property type="entry name" value="FLOTILLIN-1-RELATED"/>
    <property type="match status" value="1"/>
</dbReference>
<dbReference type="GO" id="GO:0072659">
    <property type="term" value="P:protein localization to plasma membrane"/>
    <property type="evidence" value="ECO:0007669"/>
    <property type="project" value="TreeGrafter"/>
</dbReference>
<dbReference type="GO" id="GO:0005886">
    <property type="term" value="C:plasma membrane"/>
    <property type="evidence" value="ECO:0007669"/>
    <property type="project" value="TreeGrafter"/>
</dbReference>
<dbReference type="InterPro" id="IPR036013">
    <property type="entry name" value="Band_7/SPFH_dom_sf"/>
</dbReference>
<evidence type="ECO:0000256" key="2">
    <source>
        <dbReference type="ARBA" id="ARBA00007161"/>
    </source>
</evidence>
<comment type="caution">
    <text evidence="7">The sequence shown here is derived from an EMBL/GenBank/DDBJ whole genome shotgun (WGS) entry which is preliminary data.</text>
</comment>
<dbReference type="Pfam" id="PF01145">
    <property type="entry name" value="Band_7"/>
    <property type="match status" value="1"/>
</dbReference>
<dbReference type="InterPro" id="IPR031905">
    <property type="entry name" value="Flotillin_C"/>
</dbReference>
<dbReference type="SMART" id="SM00244">
    <property type="entry name" value="PHB"/>
    <property type="match status" value="1"/>
</dbReference>
<reference evidence="7 8" key="1">
    <citation type="submission" date="2023-05" db="EMBL/GenBank/DDBJ databases">
        <title>Streptantibioticus silvisoli sp. nov., acidotolerant actinomycetes 1 from pine litter.</title>
        <authorList>
            <person name="Swiecimska M."/>
            <person name="Golinska P."/>
            <person name="Sangal V."/>
            <person name="Wachnowicz B."/>
            <person name="Goodfellow M."/>
        </authorList>
    </citation>
    <scope>NUCLEOTIDE SEQUENCE</scope>
    <source>
        <strain evidence="7">SL13</strain>
        <strain evidence="6 8">SL54</strain>
    </source>
</reference>
<accession>A0AA90H4G2</accession>
<name>A0AA90H4G2_9ACTN</name>
<keyword evidence="8" id="KW-1185">Reference proteome</keyword>
<dbReference type="InterPro" id="IPR027705">
    <property type="entry name" value="Flotillin_fam"/>
</dbReference>
<dbReference type="EMBL" id="JABXJJ020000016">
    <property type="protein sequence ID" value="MDI5970519.1"/>
    <property type="molecule type" value="Genomic_DNA"/>
</dbReference>
<feature type="domain" description="Band 7" evidence="5">
    <location>
        <begin position="23"/>
        <end position="196"/>
    </location>
</feature>
<evidence type="ECO:0000313" key="8">
    <source>
        <dbReference type="Proteomes" id="UP001156398"/>
    </source>
</evidence>
<dbReference type="EMBL" id="JAAGKO020000004">
    <property type="protein sequence ID" value="MDI5961941.1"/>
    <property type="molecule type" value="Genomic_DNA"/>
</dbReference>
<protein>
    <submittedName>
        <fullName evidence="7">SPFH domain-containing protein</fullName>
    </submittedName>
</protein>
<proteinExistence type="inferred from homology"/>
<evidence type="ECO:0000259" key="5">
    <source>
        <dbReference type="SMART" id="SM00244"/>
    </source>
</evidence>
<dbReference type="Gene3D" id="3.30.479.30">
    <property type="entry name" value="Band 7 domain"/>
    <property type="match status" value="1"/>
</dbReference>
<dbReference type="Proteomes" id="UP001156398">
    <property type="component" value="Unassembled WGS sequence"/>
</dbReference>
<evidence type="ECO:0000256" key="3">
    <source>
        <dbReference type="ARBA" id="ARBA00023136"/>
    </source>
</evidence>
<evidence type="ECO:0000256" key="1">
    <source>
        <dbReference type="ARBA" id="ARBA00004370"/>
    </source>
</evidence>
<evidence type="ECO:0000313" key="7">
    <source>
        <dbReference type="EMBL" id="MDI5970519.1"/>
    </source>
</evidence>
<keyword evidence="3 4" id="KW-0472">Membrane</keyword>
<organism evidence="7">
    <name type="scientific">Streptantibioticus silvisoli</name>
    <dbReference type="NCBI Taxonomy" id="2705255"/>
    <lineage>
        <taxon>Bacteria</taxon>
        <taxon>Bacillati</taxon>
        <taxon>Actinomycetota</taxon>
        <taxon>Actinomycetes</taxon>
        <taxon>Kitasatosporales</taxon>
        <taxon>Streptomycetaceae</taxon>
        <taxon>Streptantibioticus</taxon>
    </lineage>
</organism>
<comment type="similarity">
    <text evidence="2">Belongs to the band 7/mec-2 family. Flotillin subfamily.</text>
</comment>
<gene>
    <name evidence="6" type="ORF">POF43_004250</name>
    <name evidence="7" type="ORF">POF50_014400</name>
</gene>
<keyword evidence="4" id="KW-1133">Transmembrane helix</keyword>
<dbReference type="InterPro" id="IPR001107">
    <property type="entry name" value="Band_7"/>
</dbReference>
<dbReference type="GO" id="GO:0002020">
    <property type="term" value="F:protease binding"/>
    <property type="evidence" value="ECO:0007669"/>
    <property type="project" value="TreeGrafter"/>
</dbReference>
<evidence type="ECO:0000256" key="4">
    <source>
        <dbReference type="SAM" id="Phobius"/>
    </source>
</evidence>